<evidence type="ECO:0000256" key="1">
    <source>
        <dbReference type="SAM" id="SignalP"/>
    </source>
</evidence>
<protein>
    <submittedName>
        <fullName evidence="2">DUF6091 family protein</fullName>
    </submittedName>
</protein>
<feature type="chain" id="PRO_5045484608" evidence="1">
    <location>
        <begin position="30"/>
        <end position="354"/>
    </location>
</feature>
<dbReference type="EMBL" id="JANIGO010000002">
    <property type="protein sequence ID" value="MCQ8896189.1"/>
    <property type="molecule type" value="Genomic_DNA"/>
</dbReference>
<dbReference type="Gene3D" id="3.40.190.170">
    <property type="entry name" value="Bacterial extracellular solute-binding protein, family 7"/>
    <property type="match status" value="1"/>
</dbReference>
<dbReference type="SUPFAM" id="SSF53850">
    <property type="entry name" value="Periplasmic binding protein-like II"/>
    <property type="match status" value="1"/>
</dbReference>
<dbReference type="RefSeq" id="WP_256763954.1">
    <property type="nucleotide sequence ID" value="NZ_JANIGO010000002.1"/>
</dbReference>
<dbReference type="InterPro" id="IPR045758">
    <property type="entry name" value="AdeT1/2"/>
</dbReference>
<evidence type="ECO:0000313" key="3">
    <source>
        <dbReference type="Proteomes" id="UP001204142"/>
    </source>
</evidence>
<organism evidence="2 3">
    <name type="scientific">Limnobacter humi</name>
    <dbReference type="NCBI Taxonomy" id="1778671"/>
    <lineage>
        <taxon>Bacteria</taxon>
        <taxon>Pseudomonadati</taxon>
        <taxon>Pseudomonadota</taxon>
        <taxon>Betaproteobacteria</taxon>
        <taxon>Burkholderiales</taxon>
        <taxon>Burkholderiaceae</taxon>
        <taxon>Limnobacter</taxon>
    </lineage>
</organism>
<evidence type="ECO:0000313" key="2">
    <source>
        <dbReference type="EMBL" id="MCQ8896189.1"/>
    </source>
</evidence>
<dbReference type="Pfam" id="PF19582">
    <property type="entry name" value="AdeT1_2"/>
    <property type="match status" value="1"/>
</dbReference>
<accession>A0ABT1WFP2</accession>
<reference evidence="2 3" key="1">
    <citation type="submission" date="2022-07" db="EMBL/GenBank/DDBJ databases">
        <authorList>
            <person name="Xamxidin M."/>
            <person name="Wu M."/>
        </authorList>
    </citation>
    <scope>NUCLEOTIDE SEQUENCE [LARGE SCALE GENOMIC DNA]</scope>
    <source>
        <strain evidence="2 3">NBRC 111650</strain>
    </source>
</reference>
<comment type="caution">
    <text evidence="2">The sequence shown here is derived from an EMBL/GenBank/DDBJ whole genome shotgun (WGS) entry which is preliminary data.</text>
</comment>
<gene>
    <name evidence="2" type="ORF">NQT62_07025</name>
</gene>
<keyword evidence="1" id="KW-0732">Signal</keyword>
<dbReference type="InterPro" id="IPR038404">
    <property type="entry name" value="TRAP_DctP_sf"/>
</dbReference>
<sequence>MKFKPAQGLAASVLATLGLTLGVAAPAQAAANSKLCVYDLLGATGDVYNMSKDYVVAAKQWGADIELRAYTDERIATQDFIAGECDALYATGFRTRQFNATTAVLDSLGVSSIVKNNKVDMPASYDVVRRAIQLFAQPAAAKLNVNGKYEIAGIIPFGTAYPVINDRKIRTVEDLAGKKIAAFDYDKAQAVMIQKIGAQPVSADITNFASKFNNGAVDMIAAPAAAYKPLELYRGIGTKGAINRFPIVILSYQMVINNTKFPSGFGAKSRTYWLSQFDRALSIITRAEKSIPEGTWSDLTPENMIKYTVMLRESRVSIADQGLYDKGGLKILKKIRCGVNPADSECSTNSENWN</sequence>
<keyword evidence="3" id="KW-1185">Reference proteome</keyword>
<name>A0ABT1WFP2_9BURK</name>
<proteinExistence type="predicted"/>
<dbReference type="Proteomes" id="UP001204142">
    <property type="component" value="Unassembled WGS sequence"/>
</dbReference>
<feature type="signal peptide" evidence="1">
    <location>
        <begin position="1"/>
        <end position="29"/>
    </location>
</feature>